<keyword evidence="2" id="KW-1185">Reference proteome</keyword>
<accession>A0A3D8T1H1</accession>
<sequence length="105" mass="11376">MPSTVVLGATWMQGRPARSSGTDGHNTTTGTALTDCYCTIAGLDDSLTAIDLEWAGEEYSDVLMTPIEDRTAIAVAPCVFTHTTSGKSTICIRWYHLRNPVRPND</sequence>
<comment type="caution">
    <text evidence="1">The sequence shown here is derived from an EMBL/GenBank/DDBJ whole genome shotgun (WGS) entry which is preliminary data.</text>
</comment>
<proteinExistence type="predicted"/>
<dbReference type="AlphaFoldDB" id="A0A3D8T1H1"/>
<organism evidence="1 2">
    <name type="scientific">Coleophoma crateriformis</name>
    <dbReference type="NCBI Taxonomy" id="565419"/>
    <lineage>
        <taxon>Eukaryota</taxon>
        <taxon>Fungi</taxon>
        <taxon>Dikarya</taxon>
        <taxon>Ascomycota</taxon>
        <taxon>Pezizomycotina</taxon>
        <taxon>Leotiomycetes</taxon>
        <taxon>Helotiales</taxon>
        <taxon>Dermateaceae</taxon>
        <taxon>Coleophoma</taxon>
    </lineage>
</organism>
<name>A0A3D8T1H1_9HELO</name>
<evidence type="ECO:0000313" key="2">
    <source>
        <dbReference type="Proteomes" id="UP000256328"/>
    </source>
</evidence>
<reference evidence="1 2" key="1">
    <citation type="journal article" date="2018" name="IMA Fungus">
        <title>IMA Genome-F 9: Draft genome sequence of Annulohypoxylon stygium, Aspergillus mulundensis, Berkeleyomyces basicola (syn. Thielaviopsis basicola), Ceratocystis smalleyi, two Cercospora beticola strains, Coleophoma cylindrospora, Fusarium fracticaudum, Phialophora cf. hyalina, and Morchella septimelata.</title>
        <authorList>
            <person name="Wingfield B.D."/>
            <person name="Bills G.F."/>
            <person name="Dong Y."/>
            <person name="Huang W."/>
            <person name="Nel W.J."/>
            <person name="Swalarsk-Parry B.S."/>
            <person name="Vaghefi N."/>
            <person name="Wilken P.M."/>
            <person name="An Z."/>
            <person name="de Beer Z.W."/>
            <person name="De Vos L."/>
            <person name="Chen L."/>
            <person name="Duong T.A."/>
            <person name="Gao Y."/>
            <person name="Hammerbacher A."/>
            <person name="Kikkert J.R."/>
            <person name="Li Y."/>
            <person name="Li H."/>
            <person name="Li K."/>
            <person name="Li Q."/>
            <person name="Liu X."/>
            <person name="Ma X."/>
            <person name="Naidoo K."/>
            <person name="Pethybridge S.J."/>
            <person name="Sun J."/>
            <person name="Steenkamp E.T."/>
            <person name="van der Nest M.A."/>
            <person name="van Wyk S."/>
            <person name="Wingfield M.J."/>
            <person name="Xiong C."/>
            <person name="Yue Q."/>
            <person name="Zhang X."/>
        </authorList>
    </citation>
    <scope>NUCLEOTIDE SEQUENCE [LARGE SCALE GENOMIC DNA]</scope>
    <source>
        <strain evidence="1 2">BP5796</strain>
    </source>
</reference>
<gene>
    <name evidence="1" type="ORF">BP5796_01821</name>
</gene>
<dbReference type="EMBL" id="PDLN01000002">
    <property type="protein sequence ID" value="RDW92427.1"/>
    <property type="molecule type" value="Genomic_DNA"/>
</dbReference>
<dbReference type="Proteomes" id="UP000256328">
    <property type="component" value="Unassembled WGS sequence"/>
</dbReference>
<protein>
    <submittedName>
        <fullName evidence="1">Uncharacterized protein</fullName>
    </submittedName>
</protein>
<evidence type="ECO:0000313" key="1">
    <source>
        <dbReference type="EMBL" id="RDW92427.1"/>
    </source>
</evidence>